<dbReference type="InterPro" id="IPR011009">
    <property type="entry name" value="Kinase-like_dom_sf"/>
</dbReference>
<sequence>MSVDSKRNISLSSLPFGPNVIFHESSFFSRNQGKLLPTLSEILTESIHQHRHSYHGDSDPPPVVLESLGLLVKFSQRRVHIAEGQCLWALKHFLPEVPAPEIYGWTIKGDYVILYMELVKAVSVEQRWPFMTDDEKTVLWKAFRTMFDNLRKLSQEPNDHFIRRINRGPLFDEAIDTPKDPRPGPFASVKNFHDWWSITIRTGAEIHRPGLKPKELPDPYRAMVPDDAAIVFTHANLHCSNILVDSENPFTIIAIINWDYSGW</sequence>
<protein>
    <submittedName>
        <fullName evidence="1">WGS project CBMF000000000 data, contig CS5834_c001188</fullName>
    </submittedName>
</protein>
<gene>
    <name evidence="1" type="ORF">BN849_0125450</name>
</gene>
<dbReference type="SUPFAM" id="SSF56112">
    <property type="entry name" value="Protein kinase-like (PK-like)"/>
    <property type="match status" value="1"/>
</dbReference>
<accession>A0A096PFJ1</accession>
<dbReference type="PANTHER" id="PTHR21310:SF54">
    <property type="entry name" value="AMINOGLYCOSIDE PHOSPHOTRANSFERASE DOMAIN-CONTAINING PROTEIN"/>
    <property type="match status" value="1"/>
</dbReference>
<dbReference type="EMBL" id="CBMF010001182">
    <property type="protein sequence ID" value="CEG03548.1"/>
    <property type="molecule type" value="Genomic_DNA"/>
</dbReference>
<comment type="caution">
    <text evidence="1">The sequence shown here is derived from an EMBL/GenBank/DDBJ whole genome shotgun (WGS) entry which is preliminary data.</text>
</comment>
<dbReference type="AlphaFoldDB" id="A0A096PFJ1"/>
<proteinExistence type="predicted"/>
<reference evidence="1" key="1">
    <citation type="submission" date="2013-05" db="EMBL/GenBank/DDBJ databases">
        <title>Draft genome sequences of six wheat associated Fusarium spp. isolates.</title>
        <authorList>
            <person name="Moolhuijzen P.M."/>
            <person name="Manners J.M."/>
            <person name="Wilcox S."/>
            <person name="Bellgard M.I."/>
            <person name="Gardiner D.M."/>
        </authorList>
    </citation>
    <scope>NUCLEOTIDE SEQUENCE</scope>
    <source>
        <strain evidence="1">CS5834</strain>
        <strain evidence="1">CS5834</strain>
    </source>
</reference>
<dbReference type="InterPro" id="IPR051678">
    <property type="entry name" value="AGP_Transferase"/>
</dbReference>
<name>A0A096PFJ1_FUSPS</name>
<dbReference type="PANTHER" id="PTHR21310">
    <property type="entry name" value="AMINOGLYCOSIDE PHOSPHOTRANSFERASE-RELATED-RELATED"/>
    <property type="match status" value="1"/>
</dbReference>
<evidence type="ECO:0000313" key="1">
    <source>
        <dbReference type="EMBL" id="CEG03548.1"/>
    </source>
</evidence>
<organism evidence="1">
    <name type="scientific">Fusarium pseudograminearum CS5834</name>
    <dbReference type="NCBI Taxonomy" id="1318459"/>
    <lineage>
        <taxon>Eukaryota</taxon>
        <taxon>Fungi</taxon>
        <taxon>Dikarya</taxon>
        <taxon>Ascomycota</taxon>
        <taxon>Pezizomycotina</taxon>
        <taxon>Sordariomycetes</taxon>
        <taxon>Hypocreomycetidae</taxon>
        <taxon>Hypocreales</taxon>
        <taxon>Nectriaceae</taxon>
        <taxon>Fusarium</taxon>
    </lineage>
</organism>